<dbReference type="PROSITE" id="PS00061">
    <property type="entry name" value="ADH_SHORT"/>
    <property type="match status" value="1"/>
</dbReference>
<dbReference type="CDD" id="cd05374">
    <property type="entry name" value="17beta-HSD-like_SDR_c"/>
    <property type="match status" value="1"/>
</dbReference>
<evidence type="ECO:0000313" key="5">
    <source>
        <dbReference type="Proteomes" id="UP000257039"/>
    </source>
</evidence>
<dbReference type="NCBIfam" id="NF004649">
    <property type="entry name" value="PRK05993.1"/>
    <property type="match status" value="1"/>
</dbReference>
<dbReference type="PRINTS" id="PR00080">
    <property type="entry name" value="SDRFAMILY"/>
</dbReference>
<dbReference type="Pfam" id="PF00106">
    <property type="entry name" value="adh_short"/>
    <property type="match status" value="1"/>
</dbReference>
<keyword evidence="5" id="KW-1185">Reference proteome</keyword>
<gene>
    <name evidence="4" type="ORF">B9G39_00430</name>
</gene>
<organism evidence="4 5">
    <name type="scientific">Zooshikella ganghwensis</name>
    <dbReference type="NCBI Taxonomy" id="202772"/>
    <lineage>
        <taxon>Bacteria</taxon>
        <taxon>Pseudomonadati</taxon>
        <taxon>Pseudomonadota</taxon>
        <taxon>Gammaproteobacteria</taxon>
        <taxon>Oceanospirillales</taxon>
        <taxon>Zooshikellaceae</taxon>
        <taxon>Zooshikella</taxon>
    </lineage>
</organism>
<protein>
    <submittedName>
        <fullName evidence="4">SDR family oxidoreductase</fullName>
    </submittedName>
</protein>
<dbReference type="GO" id="GO:0016491">
    <property type="term" value="F:oxidoreductase activity"/>
    <property type="evidence" value="ECO:0007669"/>
    <property type="project" value="UniProtKB-KW"/>
</dbReference>
<comment type="similarity">
    <text evidence="1 3">Belongs to the short-chain dehydrogenases/reductases (SDR) family.</text>
</comment>
<dbReference type="Gene3D" id="3.40.50.720">
    <property type="entry name" value="NAD(P)-binding Rossmann-like Domain"/>
    <property type="match status" value="1"/>
</dbReference>
<dbReference type="SUPFAM" id="SSF51735">
    <property type="entry name" value="NAD(P)-binding Rossmann-fold domains"/>
    <property type="match status" value="1"/>
</dbReference>
<name>A0A4P9VFX6_9GAMM</name>
<dbReference type="RefSeq" id="WP_027707474.1">
    <property type="nucleotide sequence ID" value="NZ_NDXW01000001.1"/>
</dbReference>
<evidence type="ECO:0000256" key="2">
    <source>
        <dbReference type="ARBA" id="ARBA00023002"/>
    </source>
</evidence>
<evidence type="ECO:0000313" key="4">
    <source>
        <dbReference type="EMBL" id="RDH42028.1"/>
    </source>
</evidence>
<dbReference type="PANTHER" id="PTHR44169:SF6">
    <property type="entry name" value="NADPH-DEPENDENT 1-ACYLDIHYDROXYACETONE PHOSPHATE REDUCTASE"/>
    <property type="match status" value="1"/>
</dbReference>
<dbReference type="InterPro" id="IPR036291">
    <property type="entry name" value="NAD(P)-bd_dom_sf"/>
</dbReference>
<dbReference type="EMBL" id="NDXW01000001">
    <property type="protein sequence ID" value="RDH42028.1"/>
    <property type="molecule type" value="Genomic_DNA"/>
</dbReference>
<evidence type="ECO:0000256" key="3">
    <source>
        <dbReference type="RuleBase" id="RU000363"/>
    </source>
</evidence>
<accession>A0A4P9VFX6</accession>
<dbReference type="PRINTS" id="PR00081">
    <property type="entry name" value="GDHRDH"/>
</dbReference>
<dbReference type="InterPro" id="IPR002347">
    <property type="entry name" value="SDR_fam"/>
</dbReference>
<dbReference type="AlphaFoldDB" id="A0A4P9VFX6"/>
<comment type="caution">
    <text evidence="4">The sequence shown here is derived from an EMBL/GenBank/DDBJ whole genome shotgun (WGS) entry which is preliminary data.</text>
</comment>
<evidence type="ECO:0000256" key="1">
    <source>
        <dbReference type="ARBA" id="ARBA00006484"/>
    </source>
</evidence>
<dbReference type="PANTHER" id="PTHR44169">
    <property type="entry name" value="NADPH-DEPENDENT 1-ACYLDIHYDROXYACETONE PHOSPHATE REDUCTASE"/>
    <property type="match status" value="1"/>
</dbReference>
<reference evidence="4 5" key="1">
    <citation type="submission" date="2017-04" db="EMBL/GenBank/DDBJ databases">
        <title>Draft genome sequence of Zooshikella ganghwensis VG4 isolated from Red Sea sediments.</title>
        <authorList>
            <person name="Rehman Z."/>
            <person name="Alam I."/>
            <person name="Kamau A."/>
            <person name="Bajic V."/>
            <person name="Leiknes T."/>
        </authorList>
    </citation>
    <scope>NUCLEOTIDE SEQUENCE [LARGE SCALE GENOMIC DNA]</scope>
    <source>
        <strain evidence="4 5">VG4</strain>
    </source>
</reference>
<dbReference type="Proteomes" id="UP000257039">
    <property type="component" value="Unassembled WGS sequence"/>
</dbReference>
<proteinExistence type="inferred from homology"/>
<keyword evidence="2" id="KW-0560">Oxidoreductase</keyword>
<sequence length="275" mass="30799">MSQKTILITGCSSGIGQHAAQSLQQRGYRVFATARKQVDVDSLNQKGLESIQLDLDSQSSIEQALEEILQRTNGTLDFLFNNGAYGQPGAIEDLPTEVLRQQFESNVFGWHHLTRKVLKVMRQQGHGRIVQNSSVLGFVCMPYRGAYNASKFAIEGLTDTLRLELKDSPIKISLIEPGPIISQFRANAAAKFKQNIDWQTSVHVENYKAQLERLEKAEGTTPFTLGPEKVTAKLIHALESKKPKARYRVTFPTYLFALLKRLLTTQALDRLLVKG</sequence>
<dbReference type="InterPro" id="IPR020904">
    <property type="entry name" value="Sc_DH/Rdtase_CS"/>
</dbReference>